<sequence>MGVTGIWFFVCLREDLALKKERCNKAEGTIAFFFSGLGPGYLKKVACGSGMRKPMRTWKLIICEPYGARTEGLKISFRASPSSLSLLTKWPHTVFPVGVMAPIKPDEKM</sequence>
<reference evidence="1 2" key="1">
    <citation type="journal article" date="2019" name="Sci. Rep.">
        <title>Orb-weaving spider Araneus ventricosus genome elucidates the spidroin gene catalogue.</title>
        <authorList>
            <person name="Kono N."/>
            <person name="Nakamura H."/>
            <person name="Ohtoshi R."/>
            <person name="Moran D.A.P."/>
            <person name="Shinohara A."/>
            <person name="Yoshida Y."/>
            <person name="Fujiwara M."/>
            <person name="Mori M."/>
            <person name="Tomita M."/>
            <person name="Arakawa K."/>
        </authorList>
    </citation>
    <scope>NUCLEOTIDE SEQUENCE [LARGE SCALE GENOMIC DNA]</scope>
</reference>
<keyword evidence="2" id="KW-1185">Reference proteome</keyword>
<organism evidence="1 2">
    <name type="scientific">Araneus ventricosus</name>
    <name type="common">Orbweaver spider</name>
    <name type="synonym">Epeira ventricosa</name>
    <dbReference type="NCBI Taxonomy" id="182803"/>
    <lineage>
        <taxon>Eukaryota</taxon>
        <taxon>Metazoa</taxon>
        <taxon>Ecdysozoa</taxon>
        <taxon>Arthropoda</taxon>
        <taxon>Chelicerata</taxon>
        <taxon>Arachnida</taxon>
        <taxon>Araneae</taxon>
        <taxon>Araneomorphae</taxon>
        <taxon>Entelegynae</taxon>
        <taxon>Araneoidea</taxon>
        <taxon>Araneidae</taxon>
        <taxon>Araneus</taxon>
    </lineage>
</organism>
<dbReference type="AlphaFoldDB" id="A0A4Y2LSG0"/>
<evidence type="ECO:0000313" key="1">
    <source>
        <dbReference type="EMBL" id="GBN17344.1"/>
    </source>
</evidence>
<gene>
    <name evidence="1" type="ORF">AVEN_141504_1</name>
</gene>
<evidence type="ECO:0000313" key="2">
    <source>
        <dbReference type="Proteomes" id="UP000499080"/>
    </source>
</evidence>
<dbReference type="Proteomes" id="UP000499080">
    <property type="component" value="Unassembled WGS sequence"/>
</dbReference>
<accession>A0A4Y2LSG0</accession>
<comment type="caution">
    <text evidence="1">The sequence shown here is derived from an EMBL/GenBank/DDBJ whole genome shotgun (WGS) entry which is preliminary data.</text>
</comment>
<proteinExistence type="predicted"/>
<dbReference type="EMBL" id="BGPR01006246">
    <property type="protein sequence ID" value="GBN17344.1"/>
    <property type="molecule type" value="Genomic_DNA"/>
</dbReference>
<name>A0A4Y2LSG0_ARAVE</name>
<protein>
    <submittedName>
        <fullName evidence="1">Uncharacterized protein</fullName>
    </submittedName>
</protein>